<dbReference type="GO" id="GO:0004364">
    <property type="term" value="F:glutathione transferase activity"/>
    <property type="evidence" value="ECO:0007669"/>
    <property type="project" value="InterPro"/>
</dbReference>
<dbReference type="Pfam" id="PF13410">
    <property type="entry name" value="GST_C_2"/>
    <property type="match status" value="1"/>
</dbReference>
<dbReference type="InterPro" id="IPR016639">
    <property type="entry name" value="GST_Omega/GSH"/>
</dbReference>
<dbReference type="PIRSF" id="PIRSF015753">
    <property type="entry name" value="GST"/>
    <property type="match status" value="1"/>
</dbReference>
<accession>A0AAU7AS91</accession>
<dbReference type="SFLD" id="SFLDS00019">
    <property type="entry name" value="Glutathione_Transferase_(cytos"/>
    <property type="match status" value="1"/>
</dbReference>
<name>A0AAU7AS91_9ACTN</name>
<dbReference type="GO" id="GO:0005737">
    <property type="term" value="C:cytoplasm"/>
    <property type="evidence" value="ECO:0007669"/>
    <property type="project" value="TreeGrafter"/>
</dbReference>
<gene>
    <name evidence="5" type="primary">yqjG</name>
    <name evidence="5" type="ORF">DSM112329_01395</name>
</gene>
<proteinExistence type="predicted"/>
<feature type="site" description="Lowers pKa of active site Cys" evidence="3">
    <location>
        <position position="282"/>
    </location>
</feature>
<dbReference type="PANTHER" id="PTHR32419:SF6">
    <property type="entry name" value="GLUTATHIONE S-TRANSFERASE OMEGA-LIKE 1-RELATED"/>
    <property type="match status" value="1"/>
</dbReference>
<keyword evidence="5" id="KW-0560">Oxidoreductase</keyword>
<dbReference type="AlphaFoldDB" id="A0AAU7AS91"/>
<dbReference type="InterPro" id="IPR036282">
    <property type="entry name" value="Glutathione-S-Trfase_C_sf"/>
</dbReference>
<sequence>MANHAAPFPKESDSKGAFVRQDSVFRDRVTADGSSGYPAVAGRYHLYVSLACPWAHRAVIVRALKGLEDAIGVTVVDPIRDELGWRFRPDVPDPLHGWTYLSEGYAASNPAFDGRVTVPVLWDKETGRIVNNESAEIIEMLSGEFDAVATNPDLDLYPADQREAIDALNAQIYDTVNNGVYKSGFASTQESYEAAVYPLFETLDELEDRLGSRRYLFGAAQTLADWRLFTTLVRFDPVYHGHFKCNVRKLGEYPNLFGYLRDLYQTPGVADTVDMDHIKRHYYVTHTSINPSQVVPVGPDLDLTTPHGREQL</sequence>
<feature type="active site" description="Nucleophile" evidence="1">
    <location>
        <position position="52"/>
    </location>
</feature>
<dbReference type="Gene3D" id="1.20.1050.10">
    <property type="match status" value="1"/>
</dbReference>
<dbReference type="SFLD" id="SFLDG01206">
    <property type="entry name" value="Xi.1"/>
    <property type="match status" value="1"/>
</dbReference>
<feature type="binding site" evidence="2">
    <location>
        <begin position="115"/>
        <end position="118"/>
    </location>
    <ligand>
        <name>glutathione</name>
        <dbReference type="ChEBI" id="CHEBI:57925"/>
    </ligand>
</feature>
<dbReference type="CDD" id="cd03190">
    <property type="entry name" value="GST_C_Omega_like"/>
    <property type="match status" value="1"/>
</dbReference>
<evidence type="ECO:0000256" key="3">
    <source>
        <dbReference type="PIRSR" id="PIRSR015753-3"/>
    </source>
</evidence>
<dbReference type="RefSeq" id="WP_354701089.1">
    <property type="nucleotide sequence ID" value="NZ_CP114014.1"/>
</dbReference>
<dbReference type="InterPro" id="IPR040079">
    <property type="entry name" value="Glutathione_S-Trfase"/>
</dbReference>
<dbReference type="GO" id="GO:0016491">
    <property type="term" value="F:oxidoreductase activity"/>
    <property type="evidence" value="ECO:0007669"/>
    <property type="project" value="UniProtKB-KW"/>
</dbReference>
<feature type="binding site" evidence="2">
    <location>
        <position position="85"/>
    </location>
    <ligand>
        <name>glutathione</name>
        <dbReference type="ChEBI" id="CHEBI:57925"/>
    </ligand>
</feature>
<evidence type="ECO:0000259" key="4">
    <source>
        <dbReference type="Pfam" id="PF13409"/>
    </source>
</evidence>
<feature type="site" description="Lowers pKa of active site Cys" evidence="3">
    <location>
        <position position="239"/>
    </location>
</feature>
<dbReference type="KEGG" id="parq:DSM112329_01395"/>
<protein>
    <submittedName>
        <fullName evidence="5">Glutathionyl-hydroquinone reductase YqjG</fullName>
        <ecNumber evidence="5">1.8.5.7</ecNumber>
    </submittedName>
</protein>
<dbReference type="Gene3D" id="3.40.30.10">
    <property type="entry name" value="Glutaredoxin"/>
    <property type="match status" value="1"/>
</dbReference>
<dbReference type="InterPro" id="IPR004045">
    <property type="entry name" value="Glutathione_S-Trfase_N"/>
</dbReference>
<dbReference type="SUPFAM" id="SSF47616">
    <property type="entry name" value="GST C-terminal domain-like"/>
    <property type="match status" value="1"/>
</dbReference>
<evidence type="ECO:0000313" key="5">
    <source>
        <dbReference type="EMBL" id="XAY04560.1"/>
    </source>
</evidence>
<feature type="domain" description="GST N-terminal" evidence="4">
    <location>
        <begin position="51"/>
        <end position="141"/>
    </location>
</feature>
<reference evidence="5" key="1">
    <citation type="submission" date="2022-12" db="EMBL/GenBank/DDBJ databases">
        <title>Paraconexibacter alkalitolerans sp. nov. and Baekduia alba sp. nov., isolated from soil and emended description of the genera Paraconexibacter (Chun et al., 2020) and Baekduia (An et al., 2020).</title>
        <authorList>
            <person name="Vieira S."/>
            <person name="Huber K.J."/>
            <person name="Geppert A."/>
            <person name="Wolf J."/>
            <person name="Neumann-Schaal M."/>
            <person name="Muesken M."/>
            <person name="Overmann J."/>
        </authorList>
    </citation>
    <scope>NUCLEOTIDE SEQUENCE</scope>
    <source>
        <strain evidence="5">AEG42_29</strain>
    </source>
</reference>
<feature type="active site" description="Proton donor/acceptor" evidence="1">
    <location>
        <position position="181"/>
    </location>
</feature>
<feature type="binding site" evidence="2">
    <location>
        <begin position="133"/>
        <end position="134"/>
    </location>
    <ligand>
        <name>glutathione</name>
        <dbReference type="ChEBI" id="CHEBI:57925"/>
    </ligand>
</feature>
<dbReference type="SUPFAM" id="SSF52833">
    <property type="entry name" value="Thioredoxin-like"/>
    <property type="match status" value="1"/>
</dbReference>
<dbReference type="EC" id="1.8.5.7" evidence="5"/>
<dbReference type="Pfam" id="PF13409">
    <property type="entry name" value="GST_N_2"/>
    <property type="match status" value="1"/>
</dbReference>
<organism evidence="5">
    <name type="scientific">Paraconexibacter sp. AEG42_29</name>
    <dbReference type="NCBI Taxonomy" id="2997339"/>
    <lineage>
        <taxon>Bacteria</taxon>
        <taxon>Bacillati</taxon>
        <taxon>Actinomycetota</taxon>
        <taxon>Thermoleophilia</taxon>
        <taxon>Solirubrobacterales</taxon>
        <taxon>Paraconexibacteraceae</taxon>
        <taxon>Paraconexibacter</taxon>
    </lineage>
</organism>
<dbReference type="InterPro" id="IPR036249">
    <property type="entry name" value="Thioredoxin-like_sf"/>
</dbReference>
<dbReference type="InterPro" id="IPR047047">
    <property type="entry name" value="GST_Omega-like_C"/>
</dbReference>
<dbReference type="PANTHER" id="PTHR32419">
    <property type="entry name" value="GLUTATHIONYL-HYDROQUINONE REDUCTASE"/>
    <property type="match status" value="1"/>
</dbReference>
<evidence type="ECO:0000256" key="1">
    <source>
        <dbReference type="PIRSR" id="PIRSR015753-1"/>
    </source>
</evidence>
<evidence type="ECO:0000256" key="2">
    <source>
        <dbReference type="PIRSR" id="PIRSR015753-2"/>
    </source>
</evidence>
<dbReference type="EMBL" id="CP114014">
    <property type="protein sequence ID" value="XAY04560.1"/>
    <property type="molecule type" value="Genomic_DNA"/>
</dbReference>
<dbReference type="SFLD" id="SFLDG01148">
    <property type="entry name" value="Xi_(cytGST)"/>
    <property type="match status" value="1"/>
</dbReference>